<gene>
    <name evidence="2" type="ORF">EV186_1011071</name>
</gene>
<dbReference type="Proteomes" id="UP000295444">
    <property type="component" value="Unassembled WGS sequence"/>
</dbReference>
<organism evidence="2 3">
    <name type="scientific">Labedaea rhizosphaerae</name>
    <dbReference type="NCBI Taxonomy" id="598644"/>
    <lineage>
        <taxon>Bacteria</taxon>
        <taxon>Bacillati</taxon>
        <taxon>Actinomycetota</taxon>
        <taxon>Actinomycetes</taxon>
        <taxon>Pseudonocardiales</taxon>
        <taxon>Pseudonocardiaceae</taxon>
        <taxon>Labedaea</taxon>
    </lineage>
</organism>
<feature type="domain" description="Carboxymuconolactone decarboxylase-like" evidence="1">
    <location>
        <begin position="31"/>
        <end position="116"/>
    </location>
</feature>
<keyword evidence="3" id="KW-1185">Reference proteome</keyword>
<dbReference type="RefSeq" id="WP_133847914.1">
    <property type="nucleotide sequence ID" value="NZ_SNXZ01000001.1"/>
</dbReference>
<dbReference type="OrthoDB" id="9802489at2"/>
<dbReference type="PANTHER" id="PTHR33570:SF2">
    <property type="entry name" value="CARBOXYMUCONOLACTONE DECARBOXYLASE-LIKE DOMAIN-CONTAINING PROTEIN"/>
    <property type="match status" value="1"/>
</dbReference>
<dbReference type="EMBL" id="SNXZ01000001">
    <property type="protein sequence ID" value="TDQ05106.1"/>
    <property type="molecule type" value="Genomic_DNA"/>
</dbReference>
<name>A0A4R6SKX7_LABRH</name>
<dbReference type="GO" id="GO:0051920">
    <property type="term" value="F:peroxiredoxin activity"/>
    <property type="evidence" value="ECO:0007669"/>
    <property type="project" value="InterPro"/>
</dbReference>
<dbReference type="Gene3D" id="1.20.1290.10">
    <property type="entry name" value="AhpD-like"/>
    <property type="match status" value="1"/>
</dbReference>
<dbReference type="InterPro" id="IPR052512">
    <property type="entry name" value="4CMD/NDH-1_regulator"/>
</dbReference>
<evidence type="ECO:0000313" key="2">
    <source>
        <dbReference type="EMBL" id="TDQ05106.1"/>
    </source>
</evidence>
<dbReference type="InterPro" id="IPR003779">
    <property type="entry name" value="CMD-like"/>
</dbReference>
<dbReference type="PANTHER" id="PTHR33570">
    <property type="entry name" value="4-CARBOXYMUCONOLACTONE DECARBOXYLASE FAMILY PROTEIN"/>
    <property type="match status" value="1"/>
</dbReference>
<proteinExistence type="predicted"/>
<protein>
    <submittedName>
        <fullName evidence="2">4-carboxymuconolactone decarboxylase</fullName>
    </submittedName>
</protein>
<sequence>MSDRFERGLAAIDRLAADHAAIFDPVADIAPDLSRYVAEFAFGDLYTRPGLEPPHRQLLTIAALAALGDVRPQLKFHVAGALNLGVEPATIVETLLHCLAYVGFPRTVNAVGAVREVFAARGLLPVGDQRPTA</sequence>
<dbReference type="InterPro" id="IPR029032">
    <property type="entry name" value="AhpD-like"/>
</dbReference>
<accession>A0A4R6SKX7</accession>
<evidence type="ECO:0000313" key="3">
    <source>
        <dbReference type="Proteomes" id="UP000295444"/>
    </source>
</evidence>
<dbReference type="AlphaFoldDB" id="A0A4R6SKX7"/>
<reference evidence="2 3" key="1">
    <citation type="submission" date="2019-03" db="EMBL/GenBank/DDBJ databases">
        <title>Genomic Encyclopedia of Type Strains, Phase IV (KMG-IV): sequencing the most valuable type-strain genomes for metagenomic binning, comparative biology and taxonomic classification.</title>
        <authorList>
            <person name="Goeker M."/>
        </authorList>
    </citation>
    <scope>NUCLEOTIDE SEQUENCE [LARGE SCALE GENOMIC DNA]</scope>
    <source>
        <strain evidence="2 3">DSM 45361</strain>
    </source>
</reference>
<dbReference type="Pfam" id="PF02627">
    <property type="entry name" value="CMD"/>
    <property type="match status" value="1"/>
</dbReference>
<dbReference type="SUPFAM" id="SSF69118">
    <property type="entry name" value="AhpD-like"/>
    <property type="match status" value="1"/>
</dbReference>
<comment type="caution">
    <text evidence="2">The sequence shown here is derived from an EMBL/GenBank/DDBJ whole genome shotgun (WGS) entry which is preliminary data.</text>
</comment>
<evidence type="ECO:0000259" key="1">
    <source>
        <dbReference type="Pfam" id="PF02627"/>
    </source>
</evidence>